<dbReference type="InterPro" id="IPR004839">
    <property type="entry name" value="Aminotransferase_I/II_large"/>
</dbReference>
<accession>D9PJM7</accession>
<feature type="domain" description="Aminotransferase class I/classII large" evidence="5">
    <location>
        <begin position="4"/>
        <end position="89"/>
    </location>
</feature>
<reference evidence="6" key="1">
    <citation type="submission" date="2010-07" db="EMBL/GenBank/DDBJ databases">
        <authorList>
            <consortium name="CONSOLIDER consortium CSD2007-00005"/>
            <person name="Guazzaroni M.-E."/>
            <person name="Richter M."/>
            <person name="Garcia-Salamanca A."/>
            <person name="Yarza P."/>
            <person name="Ferrer M."/>
        </authorList>
    </citation>
    <scope>NUCLEOTIDE SEQUENCE</scope>
</reference>
<sequence length="91" mass="10038">MPNLEDLENKIKFNDSIAGLLIINPGNPTSIVYSKEILEKIVALAKKYDLFIIADEVYANLAHNPENFTPISKIIGTVPTIVMKGLSKEVP</sequence>
<proteinExistence type="predicted"/>
<dbReference type="AlphaFoldDB" id="D9PJM7"/>
<evidence type="ECO:0000256" key="1">
    <source>
        <dbReference type="ARBA" id="ARBA00001933"/>
    </source>
</evidence>
<evidence type="ECO:0000256" key="2">
    <source>
        <dbReference type="ARBA" id="ARBA00022576"/>
    </source>
</evidence>
<dbReference type="PANTHER" id="PTHR43488:SF2">
    <property type="entry name" value="GLUTAMATE-PYRUVATE AMINOTRANSFERASE ALAA"/>
    <property type="match status" value="1"/>
</dbReference>
<dbReference type="GO" id="GO:0030170">
    <property type="term" value="F:pyridoxal phosphate binding"/>
    <property type="evidence" value="ECO:0007669"/>
    <property type="project" value="InterPro"/>
</dbReference>
<keyword evidence="3 6" id="KW-0808">Transferase</keyword>
<dbReference type="InterPro" id="IPR015421">
    <property type="entry name" value="PyrdxlP-dep_Trfase_major"/>
</dbReference>
<gene>
    <name evidence="6" type="ORF">LDC_1738</name>
</gene>
<dbReference type="SUPFAM" id="SSF53383">
    <property type="entry name" value="PLP-dependent transferases"/>
    <property type="match status" value="1"/>
</dbReference>
<dbReference type="InterPro" id="IPR015424">
    <property type="entry name" value="PyrdxlP-dep_Trfase"/>
</dbReference>
<evidence type="ECO:0000259" key="5">
    <source>
        <dbReference type="Pfam" id="PF00155"/>
    </source>
</evidence>
<evidence type="ECO:0000313" key="6">
    <source>
        <dbReference type="EMBL" id="EFK96240.1"/>
    </source>
</evidence>
<evidence type="ECO:0000256" key="4">
    <source>
        <dbReference type="ARBA" id="ARBA00022898"/>
    </source>
</evidence>
<reference evidence="6" key="2">
    <citation type="journal article" date="2011" name="Microb. Ecol.">
        <title>Taxonomic and Functional Metagenomic Profiling of the Microbial Community in the Anoxic Sediment of a Sub-saline Shallow Lake (Laguna de Carrizo, Central Spain).</title>
        <authorList>
            <person name="Ferrer M."/>
            <person name="Guazzaroni M.E."/>
            <person name="Richter M."/>
            <person name="Garcia-Salamanca A."/>
            <person name="Yarza P."/>
            <person name="Suarez-Suarez A."/>
            <person name="Solano J."/>
            <person name="Alcaide M."/>
            <person name="van Dillewijn P."/>
            <person name="Molina-Henares M.A."/>
            <person name="Lopez-Cortes N."/>
            <person name="Al-Ramahi Y."/>
            <person name="Guerrero C."/>
            <person name="Acosta A."/>
            <person name="de Eugenio L.I."/>
            <person name="Martinez V."/>
            <person name="Marques S."/>
            <person name="Rojo F."/>
            <person name="Santero E."/>
            <person name="Genilloud O."/>
            <person name="Perez-Perez J."/>
            <person name="Rossello-Mora R."/>
            <person name="Ramos J.L."/>
        </authorList>
    </citation>
    <scope>NUCLEOTIDE SEQUENCE</scope>
</reference>
<keyword evidence="2 6" id="KW-0032">Aminotransferase</keyword>
<evidence type="ECO:0000256" key="3">
    <source>
        <dbReference type="ARBA" id="ARBA00022679"/>
    </source>
</evidence>
<dbReference type="PANTHER" id="PTHR43488">
    <property type="entry name" value="GLUTAMATE-PYRUVATE AMINOTRANSFERASE ALAA"/>
    <property type="match status" value="1"/>
</dbReference>
<dbReference type="InterPro" id="IPR051926">
    <property type="entry name" value="Ala_Aminotransferase"/>
</dbReference>
<comment type="caution">
    <text evidence="6">The sequence shown here is derived from an EMBL/GenBank/DDBJ whole genome shotgun (WGS) entry which is preliminary data.</text>
</comment>
<dbReference type="Pfam" id="PF00155">
    <property type="entry name" value="Aminotran_1_2"/>
    <property type="match status" value="1"/>
</dbReference>
<name>D9PJM7_9ZZZZ</name>
<dbReference type="Gene3D" id="3.40.640.10">
    <property type="entry name" value="Type I PLP-dependent aspartate aminotransferase-like (Major domain)"/>
    <property type="match status" value="1"/>
</dbReference>
<organism evidence="6">
    <name type="scientific">sediment metagenome</name>
    <dbReference type="NCBI Taxonomy" id="749907"/>
    <lineage>
        <taxon>unclassified sequences</taxon>
        <taxon>metagenomes</taxon>
        <taxon>ecological metagenomes</taxon>
    </lineage>
</organism>
<comment type="cofactor">
    <cofactor evidence="1">
        <name>pyridoxal 5'-phosphate</name>
        <dbReference type="ChEBI" id="CHEBI:597326"/>
    </cofactor>
</comment>
<dbReference type="EMBL" id="ADZX01000534">
    <property type="protein sequence ID" value="EFK96240.1"/>
    <property type="molecule type" value="Genomic_DNA"/>
</dbReference>
<protein>
    <submittedName>
        <fullName evidence="6">Aspartate aminotransferase</fullName>
    </submittedName>
</protein>
<dbReference type="GO" id="GO:0008483">
    <property type="term" value="F:transaminase activity"/>
    <property type="evidence" value="ECO:0007669"/>
    <property type="project" value="UniProtKB-KW"/>
</dbReference>
<keyword evidence="4" id="KW-0663">Pyridoxal phosphate</keyword>